<dbReference type="PANTHER" id="PTHR34820">
    <property type="entry name" value="INNER MEMBRANE PROTEIN YEBZ"/>
    <property type="match status" value="1"/>
</dbReference>
<dbReference type="InterPro" id="IPR032694">
    <property type="entry name" value="CopC/D"/>
</dbReference>
<comment type="subcellular location">
    <subcellularLocation>
        <location evidence="1">Cell membrane</location>
        <topology evidence="1">Multi-pass membrane protein</topology>
    </subcellularLocation>
</comment>
<dbReference type="PANTHER" id="PTHR34820:SF4">
    <property type="entry name" value="INNER MEMBRANE PROTEIN YEBZ"/>
    <property type="match status" value="1"/>
</dbReference>
<keyword evidence="4" id="KW-0479">Metal-binding</keyword>
<dbReference type="Pfam" id="PF05425">
    <property type="entry name" value="CopD"/>
    <property type="match status" value="1"/>
</dbReference>
<organism evidence="14 15">
    <name type="scientific">Streptomyces albidocamelliae</name>
    <dbReference type="NCBI Taxonomy" id="2981135"/>
    <lineage>
        <taxon>Bacteria</taxon>
        <taxon>Bacillati</taxon>
        <taxon>Actinomycetota</taxon>
        <taxon>Actinomycetes</taxon>
        <taxon>Kitasatosporales</taxon>
        <taxon>Streptomycetaceae</taxon>
        <taxon>Streptomyces</taxon>
    </lineage>
</organism>
<dbReference type="Pfam" id="PF04234">
    <property type="entry name" value="CopC"/>
    <property type="match status" value="1"/>
</dbReference>
<feature type="compositionally biased region" description="Basic and acidic residues" evidence="9">
    <location>
        <begin position="594"/>
        <end position="605"/>
    </location>
</feature>
<dbReference type="SUPFAM" id="SSF81296">
    <property type="entry name" value="E set domains"/>
    <property type="match status" value="1"/>
</dbReference>
<name>A0ABY6EQL7_9ACTN</name>
<feature type="compositionally biased region" description="Basic and acidic residues" evidence="9">
    <location>
        <begin position="629"/>
        <end position="640"/>
    </location>
</feature>
<feature type="transmembrane region" description="Helical" evidence="10">
    <location>
        <begin position="374"/>
        <end position="392"/>
    </location>
</feature>
<protein>
    <submittedName>
        <fullName evidence="14">Copper resistance protein CopC/CopD</fullName>
    </submittedName>
</protein>
<keyword evidence="7" id="KW-0186">Copper</keyword>
<dbReference type="InterPro" id="IPR014756">
    <property type="entry name" value="Ig_E-set"/>
</dbReference>
<reference evidence="14" key="1">
    <citation type="submission" date="2022-10" db="EMBL/GenBank/DDBJ databases">
        <authorList>
            <person name="Mo P."/>
        </authorList>
    </citation>
    <scope>NUCLEOTIDE SEQUENCE</scope>
    <source>
        <strain evidence="14">HUAS 14-6</strain>
    </source>
</reference>
<dbReference type="InterPro" id="IPR008457">
    <property type="entry name" value="Cu-R_CopD_dom"/>
</dbReference>
<keyword evidence="3 10" id="KW-0812">Transmembrane</keyword>
<keyword evidence="2" id="KW-1003">Cell membrane</keyword>
<feature type="compositionally biased region" description="Basic residues" evidence="9">
    <location>
        <begin position="548"/>
        <end position="557"/>
    </location>
</feature>
<evidence type="ECO:0000256" key="3">
    <source>
        <dbReference type="ARBA" id="ARBA00022692"/>
    </source>
</evidence>
<accession>A0ABY6EQL7</accession>
<dbReference type="EMBL" id="CP106795">
    <property type="protein sequence ID" value="UXY36636.1"/>
    <property type="molecule type" value="Genomic_DNA"/>
</dbReference>
<feature type="compositionally biased region" description="Basic and acidic residues" evidence="9">
    <location>
        <begin position="496"/>
        <end position="511"/>
    </location>
</feature>
<evidence type="ECO:0000256" key="7">
    <source>
        <dbReference type="ARBA" id="ARBA00023008"/>
    </source>
</evidence>
<feature type="domain" description="Copper resistance protein D" evidence="13">
    <location>
        <begin position="330"/>
        <end position="409"/>
    </location>
</feature>
<feature type="region of interest" description="Disordered" evidence="9">
    <location>
        <begin position="404"/>
        <end position="687"/>
    </location>
</feature>
<evidence type="ECO:0000256" key="11">
    <source>
        <dbReference type="SAM" id="SignalP"/>
    </source>
</evidence>
<keyword evidence="8 10" id="KW-0472">Membrane</keyword>
<feature type="chain" id="PRO_5046015172" evidence="11">
    <location>
        <begin position="34"/>
        <end position="687"/>
    </location>
</feature>
<feature type="transmembrane region" description="Helical" evidence="10">
    <location>
        <begin position="295"/>
        <end position="317"/>
    </location>
</feature>
<gene>
    <name evidence="14" type="ORF">N8I86_19045</name>
</gene>
<keyword evidence="15" id="KW-1185">Reference proteome</keyword>
<feature type="transmembrane region" description="Helical" evidence="10">
    <location>
        <begin position="188"/>
        <end position="205"/>
    </location>
</feature>
<feature type="compositionally biased region" description="Low complexity" evidence="9">
    <location>
        <begin position="558"/>
        <end position="568"/>
    </location>
</feature>
<feature type="compositionally biased region" description="Low complexity" evidence="9">
    <location>
        <begin position="584"/>
        <end position="593"/>
    </location>
</feature>
<feature type="transmembrane region" description="Helical" evidence="10">
    <location>
        <begin position="337"/>
        <end position="354"/>
    </location>
</feature>
<dbReference type="InterPro" id="IPR007348">
    <property type="entry name" value="CopC_dom"/>
</dbReference>
<feature type="compositionally biased region" description="Basic residues" evidence="9">
    <location>
        <begin position="514"/>
        <end position="524"/>
    </location>
</feature>
<evidence type="ECO:0000256" key="9">
    <source>
        <dbReference type="SAM" id="MobiDB-lite"/>
    </source>
</evidence>
<evidence type="ECO:0000256" key="4">
    <source>
        <dbReference type="ARBA" id="ARBA00022723"/>
    </source>
</evidence>
<feature type="domain" description="CopC" evidence="12">
    <location>
        <begin position="32"/>
        <end position="128"/>
    </location>
</feature>
<keyword evidence="5 11" id="KW-0732">Signal</keyword>
<evidence type="ECO:0000256" key="6">
    <source>
        <dbReference type="ARBA" id="ARBA00022989"/>
    </source>
</evidence>
<feature type="transmembrane region" description="Helical" evidence="10">
    <location>
        <begin position="264"/>
        <end position="283"/>
    </location>
</feature>
<feature type="transmembrane region" description="Helical" evidence="10">
    <location>
        <begin position="233"/>
        <end position="252"/>
    </location>
</feature>
<feature type="compositionally biased region" description="Low complexity" evidence="9">
    <location>
        <begin position="431"/>
        <end position="440"/>
    </location>
</feature>
<sequence>MRDGIRWLRRLTLLGAGLLLVLLGAAAPATAHAALRESDPGDGTVLRTAPRHVTLTFTESVGLLTDSFRVYDPENHRLRTGTADHAPGRSDTARVPLPAKLATGTYTVAWRVVSADSHPVSGALTFSVGKRTATAASPVPDETENPATTALYNMARYLAYLAVALLLGIAAFVAYCRPPTAAPLRTPALAAAWTLLAATAALLLLRSPYEQGTSPADALSVSSLTHTATSRPGALLLARLALLLLGGAVVALLRARRRRLPRRFTLAATALFSTALAATWSAAEHASAGLQVPLAITSATLHLLAMAAWLGGLVALLRTLRRLESAAVPVLTRFSRMALASVTVLVLTGVYQSWRGLGSWQALTDTTYGRTLLAKLAAVTALLLAAACSRTWTNRLTGAARAARADTGRAAVPARTPEVATVPARGPEPAPASAAVPADPRTGDGRGLATADSPAPRRHLPPAAPLGAGRGRRGRARPGPDDAPDQHPARPCGHRGGADRHRDDRHPDGLGHHGPVRHRRRRRDRQGADHPRPGPGRPELRPGGGLRPGRRPGRRARAPCLLHPARPAGRPPGHEGHRPRRLLGGRLLRPAHPGHLDPEGDRPDLGPRPGDGDGPGAGDEIGTTNHSPAADEAKEIREGVLGHTAVFSPPPPEVGPPDGTRRTKRQRAGPLSRSGPLGWRRIRDSNS</sequence>
<dbReference type="RefSeq" id="WP_263278290.1">
    <property type="nucleotide sequence ID" value="NZ_CP106795.1"/>
</dbReference>
<feature type="signal peptide" evidence="11">
    <location>
        <begin position="1"/>
        <end position="33"/>
    </location>
</feature>
<dbReference type="Proteomes" id="UP001060733">
    <property type="component" value="Chromosome"/>
</dbReference>
<keyword evidence="6 10" id="KW-1133">Transmembrane helix</keyword>
<evidence type="ECO:0000259" key="12">
    <source>
        <dbReference type="Pfam" id="PF04234"/>
    </source>
</evidence>
<evidence type="ECO:0000256" key="8">
    <source>
        <dbReference type="ARBA" id="ARBA00023136"/>
    </source>
</evidence>
<evidence type="ECO:0000256" key="5">
    <source>
        <dbReference type="ARBA" id="ARBA00022729"/>
    </source>
</evidence>
<evidence type="ECO:0000256" key="2">
    <source>
        <dbReference type="ARBA" id="ARBA00022475"/>
    </source>
</evidence>
<feature type="transmembrane region" description="Helical" evidence="10">
    <location>
        <begin position="157"/>
        <end position="176"/>
    </location>
</feature>
<evidence type="ECO:0000256" key="1">
    <source>
        <dbReference type="ARBA" id="ARBA00004651"/>
    </source>
</evidence>
<dbReference type="Gene3D" id="2.60.40.1220">
    <property type="match status" value="1"/>
</dbReference>
<evidence type="ECO:0000256" key="10">
    <source>
        <dbReference type="SAM" id="Phobius"/>
    </source>
</evidence>
<evidence type="ECO:0000259" key="13">
    <source>
        <dbReference type="Pfam" id="PF05425"/>
    </source>
</evidence>
<evidence type="ECO:0000313" key="15">
    <source>
        <dbReference type="Proteomes" id="UP001060733"/>
    </source>
</evidence>
<proteinExistence type="predicted"/>
<feature type="compositionally biased region" description="Basic and acidic residues" evidence="9">
    <location>
        <begin position="478"/>
        <end position="488"/>
    </location>
</feature>
<evidence type="ECO:0000313" key="14">
    <source>
        <dbReference type="EMBL" id="UXY36636.1"/>
    </source>
</evidence>
<dbReference type="InterPro" id="IPR014755">
    <property type="entry name" value="Cu-Rt/internalin_Ig-like"/>
</dbReference>